<dbReference type="EMBL" id="JBFTEZ010000002">
    <property type="protein sequence ID" value="MEX6462829.1"/>
    <property type="molecule type" value="Genomic_DNA"/>
</dbReference>
<accession>A0ABV3YCZ8</accession>
<evidence type="ECO:0000313" key="1">
    <source>
        <dbReference type="EMBL" id="MEX6462829.1"/>
    </source>
</evidence>
<proteinExistence type="predicted"/>
<organism evidence="1 2">
    <name type="scientific">Dietzia cinnamea</name>
    <dbReference type="NCBI Taxonomy" id="321318"/>
    <lineage>
        <taxon>Bacteria</taxon>
        <taxon>Bacillati</taxon>
        <taxon>Actinomycetota</taxon>
        <taxon>Actinomycetes</taxon>
        <taxon>Mycobacteriales</taxon>
        <taxon>Dietziaceae</taxon>
        <taxon>Dietzia</taxon>
    </lineage>
</organism>
<evidence type="ECO:0000313" key="2">
    <source>
        <dbReference type="Proteomes" id="UP001560293"/>
    </source>
</evidence>
<name>A0ABV3YCZ8_9ACTN</name>
<dbReference type="RefSeq" id="WP_156482599.1">
    <property type="nucleotide sequence ID" value="NZ_JBFTEZ010000002.1"/>
</dbReference>
<protein>
    <submittedName>
        <fullName evidence="1">DUF3375 family protein</fullName>
    </submittedName>
</protein>
<dbReference type="Pfam" id="PF11855">
    <property type="entry name" value="DUF3375"/>
    <property type="match status" value="1"/>
</dbReference>
<dbReference type="InterPro" id="IPR021804">
    <property type="entry name" value="DUF3375"/>
</dbReference>
<reference evidence="2" key="1">
    <citation type="submission" date="2024-07" db="EMBL/GenBank/DDBJ databases">
        <title>Pseudomonas strain that inhibits Aeromonas fish pathogens.</title>
        <authorList>
            <person name="Wildschutte H."/>
        </authorList>
    </citation>
    <scope>NUCLEOTIDE SEQUENCE [LARGE SCALE GENOMIC DNA]</scope>
    <source>
        <strain evidence="2">n60</strain>
    </source>
</reference>
<dbReference type="Proteomes" id="UP001560293">
    <property type="component" value="Unassembled WGS sequence"/>
</dbReference>
<comment type="caution">
    <text evidence="1">The sequence shown here is derived from an EMBL/GenBank/DDBJ whole genome shotgun (WGS) entry which is preliminary data.</text>
</comment>
<keyword evidence="2" id="KW-1185">Reference proteome</keyword>
<gene>
    <name evidence="1" type="ORF">AB6N35_00440</name>
</gene>
<sequence>MEYAQIEALRERHPAWRMLRATHAPLLLTVLGRFFVEEGRGASPEGELVAALDDQLYAINAQDPENPRFLRTAAEYLA</sequence>